<proteinExistence type="predicted"/>
<dbReference type="Proteomes" id="UP000295600">
    <property type="component" value="Unassembled WGS sequence"/>
</dbReference>
<gene>
    <name evidence="1" type="ORF">EV202_10922</name>
</gene>
<evidence type="ECO:0000313" key="2">
    <source>
        <dbReference type="Proteomes" id="UP000295600"/>
    </source>
</evidence>
<dbReference type="InterPro" id="IPR055360">
    <property type="entry name" value="bAvd"/>
</dbReference>
<sequence>MANYDHLPVYKAAYDLLQCIYREMGHVPRDVKFTLVETLKNELMEMIVLIYKANATTDKCRHIEAARELTVSTKVRLRLLYDLHHISVRLYARMSEQAENLSKQLAAWHGYATKKNGPESAGYSIQRGSAECVR</sequence>
<dbReference type="InterPro" id="IPR036583">
    <property type="entry name" value="23S_rRNA_IVS_sf"/>
</dbReference>
<dbReference type="EMBL" id="SLXB01000009">
    <property type="protein sequence ID" value="TCO92570.1"/>
    <property type="molecule type" value="Genomic_DNA"/>
</dbReference>
<dbReference type="SUPFAM" id="SSF158446">
    <property type="entry name" value="IVS-encoded protein-like"/>
    <property type="match status" value="1"/>
</dbReference>
<dbReference type="Gene3D" id="1.20.1440.60">
    <property type="entry name" value="23S rRNA-intervening sequence"/>
    <property type="match status" value="1"/>
</dbReference>
<name>A0A2R3MQC4_9BACE</name>
<accession>A0A2R3MQC4</accession>
<reference evidence="1 2" key="1">
    <citation type="submission" date="2019-03" db="EMBL/GenBank/DDBJ databases">
        <title>Genomic Encyclopedia of Type Strains, Phase IV (KMG-IV): sequencing the most valuable type-strain genomes for metagenomic binning, comparative biology and taxonomic classification.</title>
        <authorList>
            <person name="Goeker M."/>
        </authorList>
    </citation>
    <scope>NUCLEOTIDE SEQUENCE [LARGE SCALE GENOMIC DNA]</scope>
    <source>
        <strain evidence="1 2">DSM 23917</strain>
    </source>
</reference>
<comment type="caution">
    <text evidence="1">The sequence shown here is derived from an EMBL/GenBank/DDBJ whole genome shotgun (WGS) entry which is preliminary data.</text>
</comment>
<dbReference type="GeneID" id="94547638"/>
<dbReference type="RefSeq" id="WP_106068721.1">
    <property type="nucleotide sequence ID" value="NZ_CP027234.1"/>
</dbReference>
<evidence type="ECO:0000313" key="1">
    <source>
        <dbReference type="EMBL" id="TCO92570.1"/>
    </source>
</evidence>
<dbReference type="KEGG" id="bhf:C3V43_04120"/>
<dbReference type="CDD" id="cd16376">
    <property type="entry name" value="Avd_like"/>
    <property type="match status" value="1"/>
</dbReference>
<dbReference type="AlphaFoldDB" id="A0A2R3MQC4"/>
<protein>
    <submittedName>
        <fullName evidence="1">23S rRNA-intervening sequence protein</fullName>
    </submittedName>
</protein>
<organism evidence="1 2">
    <name type="scientific">Prevotella heparinolytica</name>
    <dbReference type="NCBI Taxonomy" id="28113"/>
    <lineage>
        <taxon>Bacteria</taxon>
        <taxon>Pseudomonadati</taxon>
        <taxon>Bacteroidota</taxon>
        <taxon>Bacteroidia</taxon>
        <taxon>Bacteroidales</taxon>
        <taxon>Bacteroidaceae</taxon>
        <taxon>Bacteroides</taxon>
    </lineage>
</organism>